<dbReference type="Proteomes" id="UP000055048">
    <property type="component" value="Unassembled WGS sequence"/>
</dbReference>
<comment type="caution">
    <text evidence="1">The sequence shown here is derived from an EMBL/GenBank/DDBJ whole genome shotgun (WGS) entry which is preliminary data.</text>
</comment>
<dbReference type="AlphaFoldDB" id="A0A0V0TBX0"/>
<gene>
    <name evidence="1" type="ORF">T05_16078</name>
</gene>
<name>A0A0V0TBX0_9BILA</name>
<evidence type="ECO:0000313" key="2">
    <source>
        <dbReference type="Proteomes" id="UP000055048"/>
    </source>
</evidence>
<protein>
    <submittedName>
        <fullName evidence="1">Uncharacterized protein</fullName>
    </submittedName>
</protein>
<evidence type="ECO:0000313" key="1">
    <source>
        <dbReference type="EMBL" id="KRX36488.1"/>
    </source>
</evidence>
<dbReference type="EMBL" id="JYDJ01000361">
    <property type="protein sequence ID" value="KRX36488.1"/>
    <property type="molecule type" value="Genomic_DNA"/>
</dbReference>
<accession>A0A0V0TBX0</accession>
<sequence>MTTCERKVYPNLPNSLCQNFITYKLSIPCADAFSQNYSLLKCFTCDNIIKYGHLEMKKKLKAPMSSHPCG</sequence>
<organism evidence="1 2">
    <name type="scientific">Trichinella murrelli</name>
    <dbReference type="NCBI Taxonomy" id="144512"/>
    <lineage>
        <taxon>Eukaryota</taxon>
        <taxon>Metazoa</taxon>
        <taxon>Ecdysozoa</taxon>
        <taxon>Nematoda</taxon>
        <taxon>Enoplea</taxon>
        <taxon>Dorylaimia</taxon>
        <taxon>Trichinellida</taxon>
        <taxon>Trichinellidae</taxon>
        <taxon>Trichinella</taxon>
    </lineage>
</organism>
<keyword evidence="2" id="KW-1185">Reference proteome</keyword>
<reference evidence="1 2" key="1">
    <citation type="submission" date="2015-01" db="EMBL/GenBank/DDBJ databases">
        <title>Evolution of Trichinella species and genotypes.</title>
        <authorList>
            <person name="Korhonen P.K."/>
            <person name="Edoardo P."/>
            <person name="Giuseppe L.R."/>
            <person name="Gasser R.B."/>
        </authorList>
    </citation>
    <scope>NUCLEOTIDE SEQUENCE [LARGE SCALE GENOMIC DNA]</scope>
    <source>
        <strain evidence="1">ISS417</strain>
    </source>
</reference>
<proteinExistence type="predicted"/>